<evidence type="ECO:0000256" key="4">
    <source>
        <dbReference type="ARBA" id="ARBA00022989"/>
    </source>
</evidence>
<evidence type="ECO:0000256" key="1">
    <source>
        <dbReference type="ARBA" id="ARBA00004141"/>
    </source>
</evidence>
<dbReference type="RefSeq" id="WP_005959263.1">
    <property type="nucleotide sequence ID" value="NZ_AOJP01000010.1"/>
</dbReference>
<organism evidence="7 8">
    <name type="scientific">Fusobacterium necrophorum subsp. funduliforme B35</name>
    <dbReference type="NCBI Taxonomy" id="1226633"/>
    <lineage>
        <taxon>Bacteria</taxon>
        <taxon>Fusobacteriati</taxon>
        <taxon>Fusobacteriota</taxon>
        <taxon>Fusobacteriia</taxon>
        <taxon>Fusobacteriales</taxon>
        <taxon>Fusobacteriaceae</taxon>
        <taxon>Fusobacterium</taxon>
    </lineage>
</organism>
<name>A0A017H3E9_9FUSO</name>
<dbReference type="Proteomes" id="UP000031184">
    <property type="component" value="Unassembled WGS sequence"/>
</dbReference>
<dbReference type="GeneID" id="75075610"/>
<keyword evidence="3 6" id="KW-0812">Transmembrane</keyword>
<dbReference type="EMBL" id="AUZI01000011">
    <property type="protein sequence ID" value="KID49733.1"/>
    <property type="molecule type" value="Genomic_DNA"/>
</dbReference>
<comment type="subcellular location">
    <subcellularLocation>
        <location evidence="1">Membrane</location>
        <topology evidence="1">Multi-pass membrane protein</topology>
    </subcellularLocation>
</comment>
<evidence type="ECO:0000313" key="7">
    <source>
        <dbReference type="EMBL" id="KID49733.1"/>
    </source>
</evidence>
<evidence type="ECO:0000313" key="8">
    <source>
        <dbReference type="Proteomes" id="UP000031184"/>
    </source>
</evidence>
<proteinExistence type="inferred from homology"/>
<evidence type="ECO:0000256" key="6">
    <source>
        <dbReference type="RuleBase" id="RU004379"/>
    </source>
</evidence>
<keyword evidence="4 6" id="KW-1133">Transmembrane helix</keyword>
<comment type="caution">
    <text evidence="7">The sequence shown here is derived from an EMBL/GenBank/DDBJ whole genome shotgun (WGS) entry which is preliminary data.</text>
</comment>
<dbReference type="PATRIC" id="fig|1226633.4.peg.569"/>
<protein>
    <submittedName>
        <fullName evidence="7">Membrane protein</fullName>
    </submittedName>
</protein>
<dbReference type="CDD" id="cd10432">
    <property type="entry name" value="BI-1-like_bacterial"/>
    <property type="match status" value="1"/>
</dbReference>
<evidence type="ECO:0000256" key="2">
    <source>
        <dbReference type="ARBA" id="ARBA00010350"/>
    </source>
</evidence>
<feature type="transmembrane region" description="Helical" evidence="6">
    <location>
        <begin position="81"/>
        <end position="99"/>
    </location>
</feature>
<feature type="transmembrane region" description="Helical" evidence="6">
    <location>
        <begin position="20"/>
        <end position="44"/>
    </location>
</feature>
<feature type="transmembrane region" description="Helical" evidence="6">
    <location>
        <begin position="199"/>
        <end position="219"/>
    </location>
</feature>
<sequence>MSGMYVDIQKSNSFLRKVFLYMIFGIILSVGTPIVLSLVAPQLLQLAFQYYRVLVIVELIAVFTLSFRVYKMSSGTVKSIFILYSMLNGLTLCTIGFLFEPRIVLYSFGIAFGIFAVSAVYGFKTSEDLASYSRFFKIGLISLILVSLVNLWIGATSLYWMITIGGTVLFTGLIAYDVNRIRNISFYLAEEDGEDVEKYAVMGALSLYLDFINLFLYILRFSGRKR</sequence>
<gene>
    <name evidence="7" type="ORF">C095_02870</name>
</gene>
<dbReference type="PANTHER" id="PTHR23291">
    <property type="entry name" value="BAX INHIBITOR-RELATED"/>
    <property type="match status" value="1"/>
</dbReference>
<accession>A0A017H3E9</accession>
<feature type="transmembrane region" description="Helical" evidence="6">
    <location>
        <begin position="105"/>
        <end position="123"/>
    </location>
</feature>
<feature type="transmembrane region" description="Helical" evidence="6">
    <location>
        <begin position="159"/>
        <end position="178"/>
    </location>
</feature>
<dbReference type="GO" id="GO:0005886">
    <property type="term" value="C:plasma membrane"/>
    <property type="evidence" value="ECO:0007669"/>
    <property type="project" value="TreeGrafter"/>
</dbReference>
<evidence type="ECO:0000256" key="5">
    <source>
        <dbReference type="ARBA" id="ARBA00023136"/>
    </source>
</evidence>
<dbReference type="AlphaFoldDB" id="A0A017H3E9"/>
<dbReference type="InterPro" id="IPR006214">
    <property type="entry name" value="Bax_inhibitor_1-related"/>
</dbReference>
<dbReference type="PANTHER" id="PTHR23291:SF50">
    <property type="entry name" value="PROTEIN LIFEGUARD 4"/>
    <property type="match status" value="1"/>
</dbReference>
<feature type="transmembrane region" description="Helical" evidence="6">
    <location>
        <begin position="50"/>
        <end position="69"/>
    </location>
</feature>
<comment type="similarity">
    <text evidence="2 6">Belongs to the BI1 family.</text>
</comment>
<evidence type="ECO:0000256" key="3">
    <source>
        <dbReference type="ARBA" id="ARBA00022692"/>
    </source>
</evidence>
<feature type="transmembrane region" description="Helical" evidence="6">
    <location>
        <begin position="135"/>
        <end position="153"/>
    </location>
</feature>
<reference evidence="7 8" key="1">
    <citation type="submission" date="2013-08" db="EMBL/GenBank/DDBJ databases">
        <title>An opportunistic ruminal bacterium that causes liver abscesses in cattle.</title>
        <authorList>
            <person name="Benahmed F.H."/>
            <person name="Rasmussen M."/>
            <person name="Harbottle H."/>
            <person name="Soppet D."/>
            <person name="Nagaraja T.G."/>
            <person name="Davidson M."/>
        </authorList>
    </citation>
    <scope>NUCLEOTIDE SEQUENCE [LARGE SCALE GENOMIC DNA]</scope>
    <source>
        <strain evidence="7 8">B35</strain>
    </source>
</reference>
<dbReference type="OrthoDB" id="9793828at2"/>
<dbReference type="Pfam" id="PF01027">
    <property type="entry name" value="Bax1-I"/>
    <property type="match status" value="1"/>
</dbReference>
<keyword evidence="5 6" id="KW-0472">Membrane</keyword>